<accession>A0ABS1U917</accession>
<keyword evidence="3" id="KW-1185">Reference proteome</keyword>
<reference evidence="2 3" key="1">
    <citation type="submission" date="2021-01" db="EMBL/GenBank/DDBJ databases">
        <title>Belnapia mucosa sp. nov. and Belnapia arida sp. nov., isolated from the Tabernas Desert (Almeria, Spain).</title>
        <authorList>
            <person name="Molina-Menor E."/>
            <person name="Vidal-Verdu A."/>
            <person name="Calonge A."/>
            <person name="Satari L."/>
            <person name="Pereto J."/>
            <person name="Porcar M."/>
        </authorList>
    </citation>
    <scope>NUCLEOTIDE SEQUENCE [LARGE SCALE GENOMIC DNA]</scope>
    <source>
        <strain evidence="2 3">T18</strain>
    </source>
</reference>
<proteinExistence type="predicted"/>
<dbReference type="EMBL" id="JAETWB010000022">
    <property type="protein sequence ID" value="MBL6081169.1"/>
    <property type="molecule type" value="Genomic_DNA"/>
</dbReference>
<comment type="caution">
    <text evidence="2">The sequence shown here is derived from an EMBL/GenBank/DDBJ whole genome shotgun (WGS) entry which is preliminary data.</text>
</comment>
<dbReference type="Proteomes" id="UP000660885">
    <property type="component" value="Unassembled WGS sequence"/>
</dbReference>
<evidence type="ECO:0000313" key="2">
    <source>
        <dbReference type="EMBL" id="MBL6081169.1"/>
    </source>
</evidence>
<name>A0ABS1U917_9PROT</name>
<dbReference type="RefSeq" id="WP_202834390.1">
    <property type="nucleotide sequence ID" value="NZ_JAETWB010000022.1"/>
</dbReference>
<gene>
    <name evidence="2" type="ORF">JMJ56_24520</name>
</gene>
<protein>
    <submittedName>
        <fullName evidence="2">Uncharacterized protein</fullName>
    </submittedName>
</protein>
<feature type="region of interest" description="Disordered" evidence="1">
    <location>
        <begin position="107"/>
        <end position="138"/>
    </location>
</feature>
<feature type="compositionally biased region" description="Low complexity" evidence="1">
    <location>
        <begin position="119"/>
        <end position="138"/>
    </location>
</feature>
<sequence>MAAPEGRHLAARGRAQALKHGLRCKDFNSGRAWAERIGASAGPIAGLKPDDAARRALRVLAEVTREDARRELGEYDDGLETAFKAANGILAAAATIPVSPALAVAGHSTSAGGVPGINSAVPAGPPSSGSGQAAATLH</sequence>
<evidence type="ECO:0000313" key="3">
    <source>
        <dbReference type="Proteomes" id="UP000660885"/>
    </source>
</evidence>
<organism evidence="2 3">
    <name type="scientific">Belnapia arida</name>
    <dbReference type="NCBI Taxonomy" id="2804533"/>
    <lineage>
        <taxon>Bacteria</taxon>
        <taxon>Pseudomonadati</taxon>
        <taxon>Pseudomonadota</taxon>
        <taxon>Alphaproteobacteria</taxon>
        <taxon>Acetobacterales</taxon>
        <taxon>Roseomonadaceae</taxon>
        <taxon>Belnapia</taxon>
    </lineage>
</organism>
<evidence type="ECO:0000256" key="1">
    <source>
        <dbReference type="SAM" id="MobiDB-lite"/>
    </source>
</evidence>